<gene>
    <name evidence="2" type="ORF">HJG63_010070</name>
</gene>
<proteinExistence type="predicted"/>
<comment type="caution">
    <text evidence="2">The sequence shown here is derived from an EMBL/GenBank/DDBJ whole genome shotgun (WGS) entry which is preliminary data.</text>
</comment>
<dbReference type="Proteomes" id="UP000593571">
    <property type="component" value="Unassembled WGS sequence"/>
</dbReference>
<accession>A0A7J8JGK8</accession>
<reference evidence="2 3" key="1">
    <citation type="journal article" date="2020" name="Nature">
        <title>Six reference-quality genomes reveal evolution of bat adaptations.</title>
        <authorList>
            <person name="Jebb D."/>
            <person name="Huang Z."/>
            <person name="Pippel M."/>
            <person name="Hughes G.M."/>
            <person name="Lavrichenko K."/>
            <person name="Devanna P."/>
            <person name="Winkler S."/>
            <person name="Jermiin L.S."/>
            <person name="Skirmuntt E.C."/>
            <person name="Katzourakis A."/>
            <person name="Burkitt-Gray L."/>
            <person name="Ray D.A."/>
            <person name="Sullivan K.A.M."/>
            <person name="Roscito J.G."/>
            <person name="Kirilenko B.M."/>
            <person name="Davalos L.M."/>
            <person name="Corthals A.P."/>
            <person name="Power M.L."/>
            <person name="Jones G."/>
            <person name="Ransome R.D."/>
            <person name="Dechmann D.K.N."/>
            <person name="Locatelli A.G."/>
            <person name="Puechmaille S.J."/>
            <person name="Fedrigo O."/>
            <person name="Jarvis E.D."/>
            <person name="Hiller M."/>
            <person name="Vernes S.C."/>
            <person name="Myers E.W."/>
            <person name="Teeling E.C."/>
        </authorList>
    </citation>
    <scope>NUCLEOTIDE SEQUENCE [LARGE SCALE GENOMIC DNA]</scope>
    <source>
        <strain evidence="2">MRouAeg1</strain>
        <tissue evidence="2">Muscle</tissue>
    </source>
</reference>
<feature type="region of interest" description="Disordered" evidence="1">
    <location>
        <begin position="29"/>
        <end position="68"/>
    </location>
</feature>
<keyword evidence="3" id="KW-1185">Reference proteome</keyword>
<organism evidence="2 3">
    <name type="scientific">Rousettus aegyptiacus</name>
    <name type="common">Egyptian fruit bat</name>
    <name type="synonym">Pteropus aegyptiacus</name>
    <dbReference type="NCBI Taxonomy" id="9407"/>
    <lineage>
        <taxon>Eukaryota</taxon>
        <taxon>Metazoa</taxon>
        <taxon>Chordata</taxon>
        <taxon>Craniata</taxon>
        <taxon>Vertebrata</taxon>
        <taxon>Euteleostomi</taxon>
        <taxon>Mammalia</taxon>
        <taxon>Eutheria</taxon>
        <taxon>Laurasiatheria</taxon>
        <taxon>Chiroptera</taxon>
        <taxon>Yinpterochiroptera</taxon>
        <taxon>Pteropodoidea</taxon>
        <taxon>Pteropodidae</taxon>
        <taxon>Rousettinae</taxon>
        <taxon>Rousettus</taxon>
    </lineage>
</organism>
<evidence type="ECO:0000256" key="1">
    <source>
        <dbReference type="SAM" id="MobiDB-lite"/>
    </source>
</evidence>
<dbReference type="AlphaFoldDB" id="A0A7J8JGK8"/>
<evidence type="ECO:0000313" key="3">
    <source>
        <dbReference type="Proteomes" id="UP000593571"/>
    </source>
</evidence>
<dbReference type="EMBL" id="JACASE010000002">
    <property type="protein sequence ID" value="KAF6495661.1"/>
    <property type="molecule type" value="Genomic_DNA"/>
</dbReference>
<evidence type="ECO:0000313" key="2">
    <source>
        <dbReference type="EMBL" id="KAF6495661.1"/>
    </source>
</evidence>
<protein>
    <submittedName>
        <fullName evidence="2">Uncharacterized protein</fullName>
    </submittedName>
</protein>
<sequence length="154" mass="17379">MMGEKIIDLNDRQSKVVCSNFLFLKSRTNRAKNQSREDTTGENGNKKGRVCSPRGALRPQEELNRTNVSRRHCRVATINKESCEHLGKKKSRSRCHRVRYQASLGFPPRPQSVRPHASSCPRGWKTYRHAAACQGSGVAPMSSIREDNFVNPVS</sequence>
<name>A0A7J8JGK8_ROUAE</name>